<proteinExistence type="predicted"/>
<accession>A0A068SE19</accession>
<comment type="caution">
    <text evidence="1">The sequence shown here is derived from an EMBL/GenBank/DDBJ whole genome shotgun (WGS) entry which is preliminary data.</text>
</comment>
<keyword evidence="2" id="KW-1185">Reference proteome</keyword>
<reference evidence="1" key="1">
    <citation type="submission" date="2013-08" db="EMBL/GenBank/DDBJ databases">
        <title>Gene expansion shapes genome architecture in the human pathogen Lichtheimia corymbifera: an evolutionary genomics analysis in the ancient terrestrial Mucorales (Mucoromycotina).</title>
        <authorList>
            <person name="Schwartze V.U."/>
            <person name="Winter S."/>
            <person name="Shelest E."/>
            <person name="Marcet-Houben M."/>
            <person name="Horn F."/>
            <person name="Wehner S."/>
            <person name="Hoffmann K."/>
            <person name="Riege K."/>
            <person name="Sammeth M."/>
            <person name="Nowrousian M."/>
            <person name="Valiante V."/>
            <person name="Linde J."/>
            <person name="Jacobsen I.D."/>
            <person name="Marz M."/>
            <person name="Brakhage A.A."/>
            <person name="Gabaldon T."/>
            <person name="Bocker S."/>
            <person name="Voigt K."/>
        </authorList>
    </citation>
    <scope>NUCLEOTIDE SEQUENCE [LARGE SCALE GENOMIC DNA]</scope>
    <source>
        <strain evidence="1">FSU 9682</strain>
    </source>
</reference>
<dbReference type="Proteomes" id="UP000027586">
    <property type="component" value="Unassembled WGS sequence"/>
</dbReference>
<organism evidence="1 2">
    <name type="scientific">Lichtheimia corymbifera JMRC:FSU:9682</name>
    <dbReference type="NCBI Taxonomy" id="1263082"/>
    <lineage>
        <taxon>Eukaryota</taxon>
        <taxon>Fungi</taxon>
        <taxon>Fungi incertae sedis</taxon>
        <taxon>Mucoromycota</taxon>
        <taxon>Mucoromycotina</taxon>
        <taxon>Mucoromycetes</taxon>
        <taxon>Mucorales</taxon>
        <taxon>Lichtheimiaceae</taxon>
        <taxon>Lichtheimia</taxon>
    </lineage>
</organism>
<name>A0A068SE19_9FUNG</name>
<gene>
    <name evidence="1" type="ORF">LCOR_11052.1</name>
</gene>
<dbReference type="AlphaFoldDB" id="A0A068SE19"/>
<evidence type="ECO:0000313" key="1">
    <source>
        <dbReference type="EMBL" id="CDH60265.1"/>
    </source>
</evidence>
<protein>
    <submittedName>
        <fullName evidence="1">Uncharacterized protein</fullName>
    </submittedName>
</protein>
<dbReference type="VEuPathDB" id="FungiDB:LCOR_11052.1"/>
<evidence type="ECO:0000313" key="2">
    <source>
        <dbReference type="Proteomes" id="UP000027586"/>
    </source>
</evidence>
<sequence length="109" mass="12239">MYEVSQYGGNGSLDDNQCINTGLSSINIIGFTDPGNMNALDGAMYDTQIARIQHTKAMSLVLLKSAKMTTKQAITLIILDHGSTRRVGNLFYVLPLRYVVILDWEYYTW</sequence>
<dbReference type="EMBL" id="CBTN010000087">
    <property type="protein sequence ID" value="CDH60265.1"/>
    <property type="molecule type" value="Genomic_DNA"/>
</dbReference>